<dbReference type="InParanoid" id="A0A146GD15"/>
<reference evidence="3" key="1">
    <citation type="journal article" date="2017" name="Genome Announc.">
        <title>Draft Genome Sequence of Terrimicrobium sacchariphilum NM-5T, a Facultative Anaerobic Soil Bacterium of the Class Spartobacteria.</title>
        <authorList>
            <person name="Qiu Y.L."/>
            <person name="Tourlousse D.M."/>
            <person name="Matsuura N."/>
            <person name="Ohashi A."/>
            <person name="Sekiguchi Y."/>
        </authorList>
    </citation>
    <scope>NUCLEOTIDE SEQUENCE [LARGE SCALE GENOMIC DNA]</scope>
    <source>
        <strain evidence="3">NM-5</strain>
    </source>
</reference>
<gene>
    <name evidence="2" type="ORF">TSACC_3102</name>
</gene>
<keyword evidence="3" id="KW-1185">Reference proteome</keyword>
<accession>A0A146GD15</accession>
<protein>
    <submittedName>
        <fullName evidence="2">Uncharacterized protein</fullName>
    </submittedName>
</protein>
<evidence type="ECO:0000313" key="2">
    <source>
        <dbReference type="EMBL" id="GAT35042.1"/>
    </source>
</evidence>
<dbReference type="AlphaFoldDB" id="A0A146GD15"/>
<evidence type="ECO:0000256" key="1">
    <source>
        <dbReference type="SAM" id="MobiDB-lite"/>
    </source>
</evidence>
<comment type="caution">
    <text evidence="2">The sequence shown here is derived from an EMBL/GenBank/DDBJ whole genome shotgun (WGS) entry which is preliminary data.</text>
</comment>
<dbReference type="Proteomes" id="UP000076023">
    <property type="component" value="Unassembled WGS sequence"/>
</dbReference>
<organism evidence="2 3">
    <name type="scientific">Terrimicrobium sacchariphilum</name>
    <dbReference type="NCBI Taxonomy" id="690879"/>
    <lineage>
        <taxon>Bacteria</taxon>
        <taxon>Pseudomonadati</taxon>
        <taxon>Verrucomicrobiota</taxon>
        <taxon>Terrimicrobiia</taxon>
        <taxon>Terrimicrobiales</taxon>
        <taxon>Terrimicrobiaceae</taxon>
        <taxon>Terrimicrobium</taxon>
    </lineage>
</organism>
<dbReference type="EMBL" id="BDCO01000003">
    <property type="protein sequence ID" value="GAT35042.1"/>
    <property type="molecule type" value="Genomic_DNA"/>
</dbReference>
<evidence type="ECO:0000313" key="3">
    <source>
        <dbReference type="Proteomes" id="UP000076023"/>
    </source>
</evidence>
<feature type="compositionally biased region" description="Polar residues" evidence="1">
    <location>
        <begin position="125"/>
        <end position="139"/>
    </location>
</feature>
<name>A0A146GD15_TERSA</name>
<feature type="region of interest" description="Disordered" evidence="1">
    <location>
        <begin position="116"/>
        <end position="139"/>
    </location>
</feature>
<proteinExistence type="predicted"/>
<sequence length="139" mass="15482">MNIFSNLLRQVNQLSSIQLFLEGKRVDSDLRGKGFETGDATKLDLDFQPPGGKKPAIGQADIERVTDGRQRFGIRLLEAEERCVLLPLDQQSTALGDLVQMDFHSLEYFSLSRRTTLGGTKGRTSPPSLATSLTMRELR</sequence>